<name>A0AAV5FEW4_ELECO</name>
<evidence type="ECO:0000313" key="2">
    <source>
        <dbReference type="Proteomes" id="UP001054889"/>
    </source>
</evidence>
<dbReference type="EMBL" id="BQKI01000084">
    <property type="protein sequence ID" value="GJN33203.1"/>
    <property type="molecule type" value="Genomic_DNA"/>
</dbReference>
<accession>A0AAV5FEW4</accession>
<protein>
    <submittedName>
        <fullName evidence="1">Uncharacterized protein</fullName>
    </submittedName>
</protein>
<dbReference type="Proteomes" id="UP001054889">
    <property type="component" value="Unassembled WGS sequence"/>
</dbReference>
<gene>
    <name evidence="1" type="primary">gb21775</name>
    <name evidence="1" type="ORF">PR202_gb21775</name>
</gene>
<sequence length="118" mass="13367">MRRHRILAGSGRRLRILDGERWSSSAVEWRSARVAVAVEEDADLARGRRRRTWISRVVDGDRGARGWRRRRRRSSHAAAEGGACARSTAAKEEELAWHGWVAGGMEREEASSGRWVTC</sequence>
<organism evidence="1 2">
    <name type="scientific">Eleusine coracana subsp. coracana</name>
    <dbReference type="NCBI Taxonomy" id="191504"/>
    <lineage>
        <taxon>Eukaryota</taxon>
        <taxon>Viridiplantae</taxon>
        <taxon>Streptophyta</taxon>
        <taxon>Embryophyta</taxon>
        <taxon>Tracheophyta</taxon>
        <taxon>Spermatophyta</taxon>
        <taxon>Magnoliopsida</taxon>
        <taxon>Liliopsida</taxon>
        <taxon>Poales</taxon>
        <taxon>Poaceae</taxon>
        <taxon>PACMAD clade</taxon>
        <taxon>Chloridoideae</taxon>
        <taxon>Cynodonteae</taxon>
        <taxon>Eleusininae</taxon>
        <taxon>Eleusine</taxon>
    </lineage>
</organism>
<dbReference type="AlphaFoldDB" id="A0AAV5FEW4"/>
<keyword evidence="2" id="KW-1185">Reference proteome</keyword>
<evidence type="ECO:0000313" key="1">
    <source>
        <dbReference type="EMBL" id="GJN33203.1"/>
    </source>
</evidence>
<comment type="caution">
    <text evidence="1">The sequence shown here is derived from an EMBL/GenBank/DDBJ whole genome shotgun (WGS) entry which is preliminary data.</text>
</comment>
<proteinExistence type="predicted"/>
<reference evidence="1" key="2">
    <citation type="submission" date="2021-12" db="EMBL/GenBank/DDBJ databases">
        <title>Resequencing data analysis of finger millet.</title>
        <authorList>
            <person name="Hatakeyama M."/>
            <person name="Aluri S."/>
            <person name="Balachadran M.T."/>
            <person name="Sivarajan S.R."/>
            <person name="Poveda L."/>
            <person name="Shimizu-Inatsugi R."/>
            <person name="Schlapbach R."/>
            <person name="Sreeman S.M."/>
            <person name="Shimizu K.K."/>
        </authorList>
    </citation>
    <scope>NUCLEOTIDE SEQUENCE</scope>
</reference>
<reference evidence="1" key="1">
    <citation type="journal article" date="2018" name="DNA Res.">
        <title>Multiple hybrid de novo genome assembly of finger millet, an orphan allotetraploid crop.</title>
        <authorList>
            <person name="Hatakeyama M."/>
            <person name="Aluri S."/>
            <person name="Balachadran M.T."/>
            <person name="Sivarajan S.R."/>
            <person name="Patrignani A."/>
            <person name="Gruter S."/>
            <person name="Poveda L."/>
            <person name="Shimizu-Inatsugi R."/>
            <person name="Baeten J."/>
            <person name="Francoijs K.J."/>
            <person name="Nataraja K.N."/>
            <person name="Reddy Y.A.N."/>
            <person name="Phadnis S."/>
            <person name="Ravikumar R.L."/>
            <person name="Schlapbach R."/>
            <person name="Sreeman S.M."/>
            <person name="Shimizu K.K."/>
        </authorList>
    </citation>
    <scope>NUCLEOTIDE SEQUENCE</scope>
</reference>